<organism evidence="2 3">
    <name type="scientific">Candida boidinii</name>
    <name type="common">Yeast</name>
    <dbReference type="NCBI Taxonomy" id="5477"/>
    <lineage>
        <taxon>Eukaryota</taxon>
        <taxon>Fungi</taxon>
        <taxon>Dikarya</taxon>
        <taxon>Ascomycota</taxon>
        <taxon>Saccharomycotina</taxon>
        <taxon>Pichiomycetes</taxon>
        <taxon>Pichiales</taxon>
        <taxon>Pichiaceae</taxon>
        <taxon>Ogataea</taxon>
        <taxon>Ogataea/Candida clade</taxon>
    </lineage>
</organism>
<gene>
    <name evidence="2" type="ORF">Cboi02_000150300</name>
</gene>
<evidence type="ECO:0000256" key="1">
    <source>
        <dbReference type="SAM" id="MobiDB-lite"/>
    </source>
</evidence>
<sequence length="74" mass="8130">MANSNIFDMRKSSTSSSVDSQQLPTRRLSSADSNFLVLSNTISPPFIIPDISPVSPEFKAKSRNSSITEQIKLN</sequence>
<accession>A0A9W6SXR8</accession>
<evidence type="ECO:0000313" key="3">
    <source>
        <dbReference type="Proteomes" id="UP001165120"/>
    </source>
</evidence>
<dbReference type="AlphaFoldDB" id="A0A9W6SXR8"/>
<evidence type="ECO:0000313" key="2">
    <source>
        <dbReference type="EMBL" id="GME68240.1"/>
    </source>
</evidence>
<feature type="region of interest" description="Disordered" evidence="1">
    <location>
        <begin position="1"/>
        <end position="27"/>
    </location>
</feature>
<name>A0A9W6SXR8_CANBO</name>
<comment type="caution">
    <text evidence="2">The sequence shown here is derived from an EMBL/GenBank/DDBJ whole genome shotgun (WGS) entry which is preliminary data.</text>
</comment>
<dbReference type="InterPro" id="IPR054415">
    <property type="entry name" value="SPO24"/>
</dbReference>
<dbReference type="Proteomes" id="UP001165120">
    <property type="component" value="Unassembled WGS sequence"/>
</dbReference>
<keyword evidence="3" id="KW-1185">Reference proteome</keyword>
<dbReference type="Pfam" id="PF22044">
    <property type="entry name" value="SPO24"/>
    <property type="match status" value="1"/>
</dbReference>
<protein>
    <submittedName>
        <fullName evidence="2">Unnamed protein product</fullName>
    </submittedName>
</protein>
<reference evidence="2" key="1">
    <citation type="submission" date="2023-04" db="EMBL/GenBank/DDBJ databases">
        <title>Candida boidinii NBRC 10035.</title>
        <authorList>
            <person name="Ichikawa N."/>
            <person name="Sato H."/>
            <person name="Tonouchi N."/>
        </authorList>
    </citation>
    <scope>NUCLEOTIDE SEQUENCE</scope>
    <source>
        <strain evidence="2">NBRC 10035</strain>
    </source>
</reference>
<dbReference type="EMBL" id="BSXN01000360">
    <property type="protein sequence ID" value="GME68240.1"/>
    <property type="molecule type" value="Genomic_DNA"/>
</dbReference>
<proteinExistence type="predicted"/>